<accession>A0A084G2P9</accession>
<evidence type="ECO:0000256" key="12">
    <source>
        <dbReference type="SAM" id="Phobius"/>
    </source>
</evidence>
<keyword evidence="9 12" id="KW-0472">Membrane</keyword>
<evidence type="ECO:0000313" key="14">
    <source>
        <dbReference type="Proteomes" id="UP000028545"/>
    </source>
</evidence>
<keyword evidence="7" id="KW-0653">Protein transport</keyword>
<evidence type="ECO:0000256" key="10">
    <source>
        <dbReference type="SAM" id="Coils"/>
    </source>
</evidence>
<evidence type="ECO:0000256" key="4">
    <source>
        <dbReference type="ARBA" id="ARBA00022692"/>
    </source>
</evidence>
<reference evidence="13 14" key="1">
    <citation type="journal article" date="2014" name="Genome Announc.">
        <title>Draft genome sequence of the pathogenic fungus Scedosporium apiospermum.</title>
        <authorList>
            <person name="Vandeputte P."/>
            <person name="Ghamrawi S."/>
            <person name="Rechenmann M."/>
            <person name="Iltis A."/>
            <person name="Giraud S."/>
            <person name="Fleury M."/>
            <person name="Thornton C."/>
            <person name="Delhaes L."/>
            <person name="Meyer W."/>
            <person name="Papon N."/>
            <person name="Bouchara J.P."/>
        </authorList>
    </citation>
    <scope>NUCLEOTIDE SEQUENCE [LARGE SCALE GENOMIC DNA]</scope>
    <source>
        <strain evidence="13 14">IHEM 14462</strain>
    </source>
</reference>
<dbReference type="EMBL" id="JOWA01000110">
    <property type="protein sequence ID" value="KEZ41611.1"/>
    <property type="molecule type" value="Genomic_DNA"/>
</dbReference>
<keyword evidence="5" id="KW-0256">Endoplasmic reticulum</keyword>
<evidence type="ECO:0000256" key="11">
    <source>
        <dbReference type="SAM" id="MobiDB-lite"/>
    </source>
</evidence>
<organism evidence="13 14">
    <name type="scientific">Pseudallescheria apiosperma</name>
    <name type="common">Scedosporium apiospermum</name>
    <dbReference type="NCBI Taxonomy" id="563466"/>
    <lineage>
        <taxon>Eukaryota</taxon>
        <taxon>Fungi</taxon>
        <taxon>Dikarya</taxon>
        <taxon>Ascomycota</taxon>
        <taxon>Pezizomycotina</taxon>
        <taxon>Sordariomycetes</taxon>
        <taxon>Hypocreomycetidae</taxon>
        <taxon>Microascales</taxon>
        <taxon>Microascaceae</taxon>
        <taxon>Scedosporium</taxon>
    </lineage>
</organism>
<evidence type="ECO:0000256" key="7">
    <source>
        <dbReference type="ARBA" id="ARBA00022927"/>
    </source>
</evidence>
<dbReference type="GeneID" id="27726863"/>
<evidence type="ECO:0000256" key="3">
    <source>
        <dbReference type="ARBA" id="ARBA00022448"/>
    </source>
</evidence>
<dbReference type="PANTHER" id="PTHR13050">
    <property type="entry name" value="USE1-LIKE PROTEIN"/>
    <property type="match status" value="1"/>
</dbReference>
<keyword evidence="3" id="KW-0813">Transport</keyword>
<evidence type="ECO:0000313" key="13">
    <source>
        <dbReference type="EMBL" id="KEZ41611.1"/>
    </source>
</evidence>
<evidence type="ECO:0000256" key="1">
    <source>
        <dbReference type="ARBA" id="ARBA00004163"/>
    </source>
</evidence>
<evidence type="ECO:0000256" key="6">
    <source>
        <dbReference type="ARBA" id="ARBA00022892"/>
    </source>
</evidence>
<feature type="compositionally biased region" description="Polar residues" evidence="11">
    <location>
        <begin position="204"/>
        <end position="215"/>
    </location>
</feature>
<evidence type="ECO:0000256" key="2">
    <source>
        <dbReference type="ARBA" id="ARBA00007891"/>
    </source>
</evidence>
<comment type="caution">
    <text evidence="13">The sequence shown here is derived from an EMBL/GenBank/DDBJ whole genome shotgun (WGS) entry which is preliminary data.</text>
</comment>
<keyword evidence="10" id="KW-0175">Coiled coil</keyword>
<dbReference type="GO" id="GO:0006890">
    <property type="term" value="P:retrograde vesicle-mediated transport, Golgi to endoplasmic reticulum"/>
    <property type="evidence" value="ECO:0007669"/>
    <property type="project" value="TreeGrafter"/>
</dbReference>
<dbReference type="GO" id="GO:0005789">
    <property type="term" value="C:endoplasmic reticulum membrane"/>
    <property type="evidence" value="ECO:0007669"/>
    <property type="project" value="UniProtKB-SubCell"/>
</dbReference>
<dbReference type="KEGG" id="sapo:SAPIO_CDS7791"/>
<dbReference type="OrthoDB" id="3231855at2759"/>
<gene>
    <name evidence="13" type="ORF">SAPIO_CDS7791</name>
</gene>
<dbReference type="HOGENOM" id="CLU_027976_0_0_1"/>
<keyword evidence="14" id="KW-1185">Reference proteome</keyword>
<proteinExistence type="inferred from homology"/>
<evidence type="ECO:0000256" key="5">
    <source>
        <dbReference type="ARBA" id="ARBA00022824"/>
    </source>
</evidence>
<dbReference type="Proteomes" id="UP000028545">
    <property type="component" value="Unassembled WGS sequence"/>
</dbReference>
<dbReference type="PANTHER" id="PTHR13050:SF7">
    <property type="entry name" value="VESICLE TRANSPORT PROTEIN USE1"/>
    <property type="match status" value="1"/>
</dbReference>
<dbReference type="RefSeq" id="XP_016641410.1">
    <property type="nucleotide sequence ID" value="XM_016789583.1"/>
</dbReference>
<comment type="subcellular location">
    <subcellularLocation>
        <location evidence="1">Endoplasmic reticulum membrane</location>
        <topology evidence="1">Single-pass type IV membrane protein</topology>
    </subcellularLocation>
</comment>
<feature type="region of interest" description="Disordered" evidence="11">
    <location>
        <begin position="132"/>
        <end position="254"/>
    </location>
</feature>
<feature type="transmembrane region" description="Helical" evidence="12">
    <location>
        <begin position="333"/>
        <end position="357"/>
    </location>
</feature>
<keyword evidence="8 12" id="KW-1133">Transmembrane helix</keyword>
<dbReference type="GO" id="GO:0005484">
    <property type="term" value="F:SNAP receptor activity"/>
    <property type="evidence" value="ECO:0007669"/>
    <property type="project" value="TreeGrafter"/>
</dbReference>
<dbReference type="OMA" id="YAWIFGL"/>
<feature type="compositionally biased region" description="Low complexity" evidence="11">
    <location>
        <begin position="179"/>
        <end position="200"/>
    </location>
</feature>
<dbReference type="SUPFAM" id="SSF58038">
    <property type="entry name" value="SNARE fusion complex"/>
    <property type="match status" value="1"/>
</dbReference>
<dbReference type="GO" id="GO:0031201">
    <property type="term" value="C:SNARE complex"/>
    <property type="evidence" value="ECO:0007669"/>
    <property type="project" value="TreeGrafter"/>
</dbReference>
<dbReference type="InterPro" id="IPR019150">
    <property type="entry name" value="Vesicle_transport_protein_Use1"/>
</dbReference>
<dbReference type="GO" id="GO:0015031">
    <property type="term" value="P:protein transport"/>
    <property type="evidence" value="ECO:0007669"/>
    <property type="project" value="UniProtKB-KW"/>
</dbReference>
<name>A0A084G2P9_PSEDA</name>
<keyword evidence="6" id="KW-0931">ER-Golgi transport</keyword>
<protein>
    <submittedName>
        <fullName evidence="13">Synaptobrevin</fullName>
    </submittedName>
</protein>
<evidence type="ECO:0000256" key="8">
    <source>
        <dbReference type="ARBA" id="ARBA00022989"/>
    </source>
</evidence>
<feature type="compositionally biased region" description="Low complexity" evidence="11">
    <location>
        <begin position="241"/>
        <end position="254"/>
    </location>
</feature>
<dbReference type="AlphaFoldDB" id="A0A084G2P9"/>
<comment type="similarity">
    <text evidence="2">Belongs to the USE1 family.</text>
</comment>
<keyword evidence="4 12" id="KW-0812">Transmembrane</keyword>
<feature type="coiled-coil region" evidence="10">
    <location>
        <begin position="54"/>
        <end position="111"/>
    </location>
</feature>
<dbReference type="VEuPathDB" id="FungiDB:SAPIO_CDS7791"/>
<evidence type="ECO:0000256" key="9">
    <source>
        <dbReference type="ARBA" id="ARBA00023136"/>
    </source>
</evidence>
<sequence length="362" mass="40267">MAIIQTPFVPDSPVASSTDQLNAELGQLLQRLQNEILFVDPARERRLRSSELERAKLDKNLQYARSVLTKLEQESMGLKAHLMKHDFQVVLNQKREMLEVLVDRLEDLAEMEIDDDDDDADLDDEDILADIIPTPSESIDSRSADHSAEQPYAQEEDIPEPPSVLSEQEKQPVPPTLQSPVSSSAQSTPSSSPTNTSAPALDTSPATQPTTTESSIRPRRPAPSESHTTARATLFSRRKTTSPGTAPPTTQTSTATAEAILDRQRAEQEALVGNILQYASALRDSSQRFNDTLEKDRAVLDRAADGMDRAETGIEAARRRMNVLTRMTEGKGWWGRMLLFAWVYGLMVVLVLVVFVLPKFRF</sequence>
<feature type="compositionally biased region" description="Basic and acidic residues" evidence="11">
    <location>
        <begin position="139"/>
        <end position="148"/>
    </location>
</feature>